<protein>
    <recommendedName>
        <fullName evidence="3">Peptidase S1 domain-containing protein</fullName>
    </recommendedName>
</protein>
<evidence type="ECO:0008006" key="3">
    <source>
        <dbReference type="Google" id="ProtNLM"/>
    </source>
</evidence>
<reference evidence="1 2" key="1">
    <citation type="submission" date="2013-02" db="EMBL/GenBank/DDBJ databases">
        <title>The complete genome sequence of Corynebacterium vitaeruminis DSM 20294.</title>
        <authorList>
            <person name="Ruckert C."/>
            <person name="Albersmeier A."/>
            <person name="Kalinowski J."/>
        </authorList>
    </citation>
    <scope>NUCLEOTIDE SEQUENCE [LARGE SCALE GENOMIC DNA]</scope>
    <source>
        <strain evidence="2">ATCC 10234</strain>
    </source>
</reference>
<dbReference type="STRING" id="1224164.B843_07010"/>
<accession>W5Y0P0</accession>
<dbReference type="KEGG" id="cvt:B843_07010"/>
<proteinExistence type="predicted"/>
<name>W5Y0P0_9CORY</name>
<dbReference type="InterPro" id="IPR009003">
    <property type="entry name" value="Peptidase_S1_PA"/>
</dbReference>
<evidence type="ECO:0000313" key="2">
    <source>
        <dbReference type="Proteomes" id="UP000019222"/>
    </source>
</evidence>
<dbReference type="eggNOG" id="COG0265">
    <property type="taxonomic scope" value="Bacteria"/>
</dbReference>
<evidence type="ECO:0000313" key="1">
    <source>
        <dbReference type="EMBL" id="AHI22787.1"/>
    </source>
</evidence>
<dbReference type="Pfam" id="PF13365">
    <property type="entry name" value="Trypsin_2"/>
    <property type="match status" value="1"/>
</dbReference>
<gene>
    <name evidence="1" type="ORF">B843_07010</name>
</gene>
<dbReference type="AlphaFoldDB" id="W5Y0P0"/>
<sequence length="222" mass="23742">MSEEKAEPAWMADLRSAEGRCCSGFFFDAAALIAPSSGAGSSRYVLTAAHFLREIRGAGAKVRVAYDGTWQWCDSWRLIPRTDLAVLRLPRAAAFDELPRLGSRVLWPGTRFTAGGFGATSTLRWRAGVFLFPMPWVASRGLSTRVTHGGYVAAWPRAIPGDSGGPVLVRGEVSAMQSMIFDPLGFNAGIAVVARIRPYLRAIRAAVLELASSASGNGEAAP</sequence>
<dbReference type="Proteomes" id="UP000019222">
    <property type="component" value="Chromosome"/>
</dbReference>
<keyword evidence="2" id="KW-1185">Reference proteome</keyword>
<dbReference type="PATRIC" id="fig|1224164.3.peg.1404"/>
<organism evidence="1 2">
    <name type="scientific">Corynebacterium vitaeruminis DSM 20294</name>
    <dbReference type="NCBI Taxonomy" id="1224164"/>
    <lineage>
        <taxon>Bacteria</taxon>
        <taxon>Bacillati</taxon>
        <taxon>Actinomycetota</taxon>
        <taxon>Actinomycetes</taxon>
        <taxon>Mycobacteriales</taxon>
        <taxon>Corynebacteriaceae</taxon>
        <taxon>Corynebacterium</taxon>
    </lineage>
</organism>
<dbReference type="Gene3D" id="2.40.10.120">
    <property type="match status" value="1"/>
</dbReference>
<dbReference type="EMBL" id="CP004353">
    <property type="protein sequence ID" value="AHI22787.1"/>
    <property type="molecule type" value="Genomic_DNA"/>
</dbReference>
<dbReference type="HOGENOM" id="CLU_116630_0_0_11"/>
<dbReference type="RefSeq" id="WP_025252811.1">
    <property type="nucleotide sequence ID" value="NZ_CP004353.1"/>
</dbReference>
<dbReference type="SUPFAM" id="SSF50494">
    <property type="entry name" value="Trypsin-like serine proteases"/>
    <property type="match status" value="1"/>
</dbReference>